<organism evidence="4 5">
    <name type="scientific">Rhodopseudomonas julia</name>
    <dbReference type="NCBI Taxonomy" id="200617"/>
    <lineage>
        <taxon>Bacteria</taxon>
        <taxon>Pseudomonadati</taxon>
        <taxon>Pseudomonadota</taxon>
        <taxon>Alphaproteobacteria</taxon>
        <taxon>Hyphomicrobiales</taxon>
        <taxon>Nitrobacteraceae</taxon>
        <taxon>Rhodopseudomonas</taxon>
    </lineage>
</organism>
<dbReference type="Pfam" id="PF09976">
    <property type="entry name" value="TPR_21"/>
    <property type="match status" value="1"/>
</dbReference>
<dbReference type="RefSeq" id="WP_307154728.1">
    <property type="nucleotide sequence ID" value="NZ_JAUSUK010000002.1"/>
</dbReference>
<feature type="compositionally biased region" description="Low complexity" evidence="1">
    <location>
        <begin position="222"/>
        <end position="253"/>
    </location>
</feature>
<keyword evidence="2" id="KW-1133">Transmembrane helix</keyword>
<evidence type="ECO:0000256" key="2">
    <source>
        <dbReference type="SAM" id="Phobius"/>
    </source>
</evidence>
<keyword evidence="2" id="KW-0472">Membrane</keyword>
<name>A0ABU0C7S4_9BRAD</name>
<accession>A0ABU0C7S4</accession>
<dbReference type="Proteomes" id="UP001230253">
    <property type="component" value="Unassembled WGS sequence"/>
</dbReference>
<dbReference type="EMBL" id="JAUSUK010000002">
    <property type="protein sequence ID" value="MDQ0326563.1"/>
    <property type="molecule type" value="Genomic_DNA"/>
</dbReference>
<evidence type="ECO:0000313" key="5">
    <source>
        <dbReference type="Proteomes" id="UP001230253"/>
    </source>
</evidence>
<evidence type="ECO:0000259" key="3">
    <source>
        <dbReference type="Pfam" id="PF09976"/>
    </source>
</evidence>
<gene>
    <name evidence="4" type="ORF">J2R99_002432</name>
</gene>
<keyword evidence="2" id="KW-0812">Transmembrane</keyword>
<sequence length="267" mass="28622">MTHDDRTSDHFIREVDEEMRREQLKTLWERFGLVIIGVCVLIVAITAGYRGYVWWQSKKAAEEGDRYLTALEAIDAGNEAEGRETLAALAKDGGGYGMLARLRDAELLAKTDETAAIAAYDQVANDDSVAPVMRDLARVRAGFLALDAGDLDGAERRVASLDEAGNAWRHTAREILGMVAYQREALEKARDYFVAIDQDVQAPQGVRNRAGLMISVIDGQLAPSPDAASGDGAAESAAPASGEEGAESSENGSVDANSGESDTQSTQ</sequence>
<protein>
    <recommendedName>
        <fullName evidence="3">Ancillary SecYEG translocon subunit/Cell division coordinator CpoB TPR domain-containing protein</fullName>
    </recommendedName>
</protein>
<dbReference type="InterPro" id="IPR018704">
    <property type="entry name" value="SecYEG/CpoB_TPR"/>
</dbReference>
<proteinExistence type="predicted"/>
<feature type="domain" description="Ancillary SecYEG translocon subunit/Cell division coordinator CpoB TPR" evidence="3">
    <location>
        <begin position="25"/>
        <end position="193"/>
    </location>
</feature>
<feature type="compositionally biased region" description="Polar residues" evidence="1">
    <location>
        <begin position="254"/>
        <end position="267"/>
    </location>
</feature>
<evidence type="ECO:0000256" key="1">
    <source>
        <dbReference type="SAM" id="MobiDB-lite"/>
    </source>
</evidence>
<feature type="region of interest" description="Disordered" evidence="1">
    <location>
        <begin position="222"/>
        <end position="267"/>
    </location>
</feature>
<reference evidence="4 5" key="1">
    <citation type="submission" date="2023-07" db="EMBL/GenBank/DDBJ databases">
        <title>Genomic Encyclopedia of Type Strains, Phase IV (KMG-IV): sequencing the most valuable type-strain genomes for metagenomic binning, comparative biology and taxonomic classification.</title>
        <authorList>
            <person name="Goeker M."/>
        </authorList>
    </citation>
    <scope>NUCLEOTIDE SEQUENCE [LARGE SCALE GENOMIC DNA]</scope>
    <source>
        <strain evidence="4 5">DSM 11549</strain>
    </source>
</reference>
<comment type="caution">
    <text evidence="4">The sequence shown here is derived from an EMBL/GenBank/DDBJ whole genome shotgun (WGS) entry which is preliminary data.</text>
</comment>
<evidence type="ECO:0000313" key="4">
    <source>
        <dbReference type="EMBL" id="MDQ0326563.1"/>
    </source>
</evidence>
<keyword evidence="5" id="KW-1185">Reference proteome</keyword>
<feature type="transmembrane region" description="Helical" evidence="2">
    <location>
        <begin position="31"/>
        <end position="49"/>
    </location>
</feature>